<comment type="caution">
    <text evidence="1">The sequence shown here is derived from an EMBL/GenBank/DDBJ whole genome shotgun (WGS) entry which is preliminary data.</text>
</comment>
<dbReference type="RefSeq" id="WP_305976159.1">
    <property type="nucleotide sequence ID" value="NZ_JAPJDZ010000029.1"/>
</dbReference>
<dbReference type="Proteomes" id="UP001231109">
    <property type="component" value="Unassembled WGS sequence"/>
</dbReference>
<keyword evidence="2" id="KW-1185">Reference proteome</keyword>
<organism evidence="1 2">
    <name type="scientific">Rheinheimera baltica</name>
    <dbReference type="NCBI Taxonomy" id="67576"/>
    <lineage>
        <taxon>Bacteria</taxon>
        <taxon>Pseudomonadati</taxon>
        <taxon>Pseudomonadota</taxon>
        <taxon>Gammaproteobacteria</taxon>
        <taxon>Chromatiales</taxon>
        <taxon>Chromatiaceae</taxon>
        <taxon>Rheinheimera</taxon>
    </lineage>
</organism>
<protein>
    <submittedName>
        <fullName evidence="1">Uncharacterized protein</fullName>
    </submittedName>
</protein>
<evidence type="ECO:0000313" key="2">
    <source>
        <dbReference type="Proteomes" id="UP001231109"/>
    </source>
</evidence>
<reference evidence="1 2" key="1">
    <citation type="submission" date="2022-11" db="EMBL/GenBank/DDBJ databases">
        <title>Viruses from the air-sea interface of a natural surface slick.</title>
        <authorList>
            <person name="Rahlff J."/>
            <person name="Holmfeldt K."/>
        </authorList>
    </citation>
    <scope>NUCLEOTIDE SEQUENCE [LARGE SCALE GENOMIC DNA]</scope>
    <source>
        <strain evidence="1 2">SMS4</strain>
    </source>
</reference>
<proteinExistence type="predicted"/>
<accession>A0ABT9I020</accession>
<sequence>MVIIRKNPTRKVNDNKKDRTPKLDTTTVIAYANLCTKEKLPNRKFFTILASMLKEDKSYQLNEEEEKKINTALRKLHKDQLEKLNIIRSKLNHENSRFRASIDKRIYKVFIEKFACEVLEAEHKKLFNEFIEAALIKMSKQEFENYRRDYLSGGENLSD</sequence>
<gene>
    <name evidence="1" type="ORF">ORJ04_12195</name>
</gene>
<dbReference type="EMBL" id="JAPJDZ010000029">
    <property type="protein sequence ID" value="MDP5136709.1"/>
    <property type="molecule type" value="Genomic_DNA"/>
</dbReference>
<evidence type="ECO:0000313" key="1">
    <source>
        <dbReference type="EMBL" id="MDP5136709.1"/>
    </source>
</evidence>
<name>A0ABT9I020_9GAMM</name>